<keyword evidence="1" id="KW-0479">Metal-binding</keyword>
<dbReference type="SMART" id="SM00343">
    <property type="entry name" value="ZnF_C2HC"/>
    <property type="match status" value="3"/>
</dbReference>
<feature type="domain" description="CCHC-type" evidence="2">
    <location>
        <begin position="13"/>
        <end position="29"/>
    </location>
</feature>
<organism evidence="3 4">
    <name type="scientific">Artemisia annua</name>
    <name type="common">Sweet wormwood</name>
    <dbReference type="NCBI Taxonomy" id="35608"/>
    <lineage>
        <taxon>Eukaryota</taxon>
        <taxon>Viridiplantae</taxon>
        <taxon>Streptophyta</taxon>
        <taxon>Embryophyta</taxon>
        <taxon>Tracheophyta</taxon>
        <taxon>Spermatophyta</taxon>
        <taxon>Magnoliopsida</taxon>
        <taxon>eudicotyledons</taxon>
        <taxon>Gunneridae</taxon>
        <taxon>Pentapetalae</taxon>
        <taxon>asterids</taxon>
        <taxon>campanulids</taxon>
        <taxon>Asterales</taxon>
        <taxon>Asteraceae</taxon>
        <taxon>Asteroideae</taxon>
        <taxon>Anthemideae</taxon>
        <taxon>Artemisiinae</taxon>
        <taxon>Artemisia</taxon>
    </lineage>
</organism>
<keyword evidence="1" id="KW-0863">Zinc-finger</keyword>
<feature type="domain" description="CCHC-type" evidence="2">
    <location>
        <begin position="76"/>
        <end position="93"/>
    </location>
</feature>
<name>A0A2U1KXN6_ARTAN</name>
<dbReference type="GO" id="GO:0003676">
    <property type="term" value="F:nucleic acid binding"/>
    <property type="evidence" value="ECO:0007669"/>
    <property type="project" value="InterPro"/>
</dbReference>
<reference evidence="3 4" key="1">
    <citation type="journal article" date="2018" name="Mol. Plant">
        <title>The genome of Artemisia annua provides insight into the evolution of Asteraceae family and artemisinin biosynthesis.</title>
        <authorList>
            <person name="Shen Q."/>
            <person name="Zhang L."/>
            <person name="Liao Z."/>
            <person name="Wang S."/>
            <person name="Yan T."/>
            <person name="Shi P."/>
            <person name="Liu M."/>
            <person name="Fu X."/>
            <person name="Pan Q."/>
            <person name="Wang Y."/>
            <person name="Lv Z."/>
            <person name="Lu X."/>
            <person name="Zhang F."/>
            <person name="Jiang W."/>
            <person name="Ma Y."/>
            <person name="Chen M."/>
            <person name="Hao X."/>
            <person name="Li L."/>
            <person name="Tang Y."/>
            <person name="Lv G."/>
            <person name="Zhou Y."/>
            <person name="Sun X."/>
            <person name="Brodelius P.E."/>
            <person name="Rose J.K.C."/>
            <person name="Tang K."/>
        </authorList>
    </citation>
    <scope>NUCLEOTIDE SEQUENCE [LARGE SCALE GENOMIC DNA]</scope>
    <source>
        <strain evidence="4">cv. Huhao1</strain>
        <tissue evidence="3">Leaf</tissue>
    </source>
</reference>
<dbReference type="Pfam" id="PF00098">
    <property type="entry name" value="zf-CCHC"/>
    <property type="match status" value="3"/>
</dbReference>
<protein>
    <recommendedName>
        <fullName evidence="2">CCHC-type domain-containing protein</fullName>
    </recommendedName>
</protein>
<dbReference type="Gene3D" id="4.10.60.10">
    <property type="entry name" value="Zinc finger, CCHC-type"/>
    <property type="match status" value="3"/>
</dbReference>
<comment type="caution">
    <text evidence="3">The sequence shown here is derived from an EMBL/GenBank/DDBJ whole genome shotgun (WGS) entry which is preliminary data.</text>
</comment>
<accession>A0A2U1KXN6</accession>
<evidence type="ECO:0000313" key="4">
    <source>
        <dbReference type="Proteomes" id="UP000245207"/>
    </source>
</evidence>
<dbReference type="Proteomes" id="UP000245207">
    <property type="component" value="Unassembled WGS sequence"/>
</dbReference>
<dbReference type="OrthoDB" id="2391219at2759"/>
<dbReference type="SUPFAM" id="SSF57756">
    <property type="entry name" value="Retrovirus zinc finger-like domains"/>
    <property type="match status" value="2"/>
</dbReference>
<keyword evidence="4" id="KW-1185">Reference proteome</keyword>
<evidence type="ECO:0000259" key="2">
    <source>
        <dbReference type="PROSITE" id="PS50158"/>
    </source>
</evidence>
<proteinExistence type="predicted"/>
<dbReference type="PANTHER" id="PTHR47592">
    <property type="entry name" value="PBF68 PROTEIN"/>
    <property type="match status" value="1"/>
</dbReference>
<dbReference type="InterPro" id="IPR054722">
    <property type="entry name" value="PolX-like_BBD"/>
</dbReference>
<dbReference type="PROSITE" id="PS50158">
    <property type="entry name" value="ZF_CCHC"/>
    <property type="match status" value="3"/>
</dbReference>
<dbReference type="InterPro" id="IPR036875">
    <property type="entry name" value="Znf_CCHC_sf"/>
</dbReference>
<dbReference type="GO" id="GO:0008270">
    <property type="term" value="F:zinc ion binding"/>
    <property type="evidence" value="ECO:0007669"/>
    <property type="project" value="UniProtKB-KW"/>
</dbReference>
<evidence type="ECO:0000256" key="1">
    <source>
        <dbReference type="PROSITE-ProRule" id="PRU00047"/>
    </source>
</evidence>
<dbReference type="Pfam" id="PF22936">
    <property type="entry name" value="Pol_BBD"/>
    <property type="match status" value="3"/>
</dbReference>
<dbReference type="AlphaFoldDB" id="A0A2U1KXN6"/>
<gene>
    <name evidence="3" type="ORF">CTI12_AA544960</name>
</gene>
<evidence type="ECO:0000313" key="3">
    <source>
        <dbReference type="EMBL" id="PWA41528.1"/>
    </source>
</evidence>
<dbReference type="STRING" id="35608.A0A2U1KXN6"/>
<keyword evidence="1" id="KW-0862">Zinc</keyword>
<dbReference type="InterPro" id="IPR001878">
    <property type="entry name" value="Znf_CCHC"/>
</dbReference>
<dbReference type="EMBL" id="PKPP01013022">
    <property type="protein sequence ID" value="PWA41528.1"/>
    <property type="molecule type" value="Genomic_DNA"/>
</dbReference>
<sequence length="606" mass="67646">MPQKKNSKAKTGKCHVCGDTGHYARDCEEKKSGSEEVVLQDTTGKCHVCGETGHYARECKDKKSDTVKVVLQDTTRKCHLCGYTGHYARDCKERKSDSKKAGLQDTTRKCNVYGETGHYARESRGKKSDTEKVVLKEILGFETTSNMKAQGWYLIFGSSAHVCYSRDMFVDYKPMRNHEVILENKDHVDVAGIGTVVLRFTTGKVLTLSNVLHIPKISKCVVSVSKLDVAGYIMSLGGGGCVIKNTHEVIGNGIKEVDYHHDDIFSTVYRLSLMEECPVKKVMLDETIGLLVSNEHPELTNVRARGWYLLTRCTAHVCNSRDMFVDYQPVTGHEVILENNTPVDVAGFGTVKLQLTSGKVLTLQNVFHMPKITKCCISVSKLTKIGYTVGFWSEGCDIKKGHETVGNGYVEDKLYRLSVVDEHPSADFDPMIDHEFNLDNDDHADDQANDSGLSITCGGRECVIKDGDKVVFKTYNDGVLYKMDFDKDPFSVAKVVHHETIGLLIANEHPKLTKVRARRWYLLTSSTIHVCNSRDMFAAYQPVTGHEVVLENNSHVDVVGYGTVKLQLTTGNVLTLNNVFHLPAIIKCCISMNKLMGDGIRRGLWW</sequence>
<feature type="domain" description="CCHC-type" evidence="2">
    <location>
        <begin position="45"/>
        <end position="61"/>
    </location>
</feature>